<accession>A0A8S5VAR5</accession>
<evidence type="ECO:0000313" key="1">
    <source>
        <dbReference type="EMBL" id="DAG03707.1"/>
    </source>
</evidence>
<proteinExistence type="predicted"/>
<name>A0A8S5VAR5_9CAUD</name>
<reference evidence="1" key="1">
    <citation type="journal article" date="2021" name="Proc. Natl. Acad. Sci. U.S.A.">
        <title>A Catalog of Tens of Thousands of Viruses from Human Metagenomes Reveals Hidden Associations with Chronic Diseases.</title>
        <authorList>
            <person name="Tisza M.J."/>
            <person name="Buck C.B."/>
        </authorList>
    </citation>
    <scope>NUCLEOTIDE SEQUENCE</scope>
    <source>
        <strain evidence="1">Ct6bU4</strain>
    </source>
</reference>
<protein>
    <submittedName>
        <fullName evidence="1">Uncharacterized protein</fullName>
    </submittedName>
</protein>
<dbReference type="EMBL" id="BK016234">
    <property type="protein sequence ID" value="DAG03707.1"/>
    <property type="molecule type" value="Genomic_DNA"/>
</dbReference>
<organism evidence="1">
    <name type="scientific">Siphoviridae sp. ct6bU4</name>
    <dbReference type="NCBI Taxonomy" id="2825344"/>
    <lineage>
        <taxon>Viruses</taxon>
        <taxon>Duplodnaviria</taxon>
        <taxon>Heunggongvirae</taxon>
        <taxon>Uroviricota</taxon>
        <taxon>Caudoviricetes</taxon>
    </lineage>
</organism>
<sequence length="127" mass="14581">MSFPDPTVTARAYLTPRLDAPVFLDEPDSDTYDYREPCVIINDVGSRVLYQGVFLDAFLHFDVRGVSRETCEILAGRVRDLMNAWESVDSSVVIQDGKDFPKWSPEADRRIPAYEFSFRAWLRPSTK</sequence>